<dbReference type="GO" id="GO:0051082">
    <property type="term" value="F:unfolded protein binding"/>
    <property type="evidence" value="ECO:0007669"/>
    <property type="project" value="UniProtKB-UniRule"/>
</dbReference>
<keyword evidence="8" id="KW-0235">DNA replication</keyword>
<feature type="binding site" evidence="8">
    <location>
        <position position="151"/>
    </location>
    <ligand>
        <name>Zn(2+)</name>
        <dbReference type="ChEBI" id="CHEBI:29105"/>
        <label>1</label>
    </ligand>
</feature>
<dbReference type="Gene3D" id="2.60.260.20">
    <property type="entry name" value="Urease metallochaperone UreE, N-terminal domain"/>
    <property type="match status" value="2"/>
</dbReference>
<dbReference type="Pfam" id="PF01556">
    <property type="entry name" value="DnaJ_C"/>
    <property type="match status" value="1"/>
</dbReference>
<keyword evidence="3 8" id="KW-0863">Zinc-finger</keyword>
<dbReference type="GO" id="GO:0006260">
    <property type="term" value="P:DNA replication"/>
    <property type="evidence" value="ECO:0007669"/>
    <property type="project" value="UniProtKB-KW"/>
</dbReference>
<dbReference type="GO" id="GO:0031072">
    <property type="term" value="F:heat shock protein binding"/>
    <property type="evidence" value="ECO:0007669"/>
    <property type="project" value="InterPro"/>
</dbReference>
<evidence type="ECO:0000256" key="2">
    <source>
        <dbReference type="ARBA" id="ARBA00022737"/>
    </source>
</evidence>
<keyword evidence="2 8" id="KW-0677">Repeat</keyword>
<dbReference type="HAMAP" id="MF_01152">
    <property type="entry name" value="DnaJ"/>
    <property type="match status" value="1"/>
</dbReference>
<dbReference type="FunFam" id="2.10.230.10:FF:000002">
    <property type="entry name" value="Molecular chaperone DnaJ"/>
    <property type="match status" value="1"/>
</dbReference>
<dbReference type="STRING" id="1802723.A2675_03710"/>
<dbReference type="GO" id="GO:0005524">
    <property type="term" value="F:ATP binding"/>
    <property type="evidence" value="ECO:0007669"/>
    <property type="project" value="InterPro"/>
</dbReference>
<feature type="binding site" evidence="8">
    <location>
        <position position="194"/>
    </location>
    <ligand>
        <name>Zn(2+)</name>
        <dbReference type="ChEBI" id="CHEBI:29105"/>
        <label>2</label>
    </ligand>
</feature>
<comment type="caution">
    <text evidence="12">The sequence shown here is derived from an EMBL/GenBank/DDBJ whole genome shotgun (WGS) entry which is preliminary data.</text>
</comment>
<reference evidence="12 13" key="1">
    <citation type="journal article" date="2016" name="Nat. Commun.">
        <title>Thousands of microbial genomes shed light on interconnected biogeochemical processes in an aquifer system.</title>
        <authorList>
            <person name="Anantharaman K."/>
            <person name="Brown C.T."/>
            <person name="Hug L.A."/>
            <person name="Sharon I."/>
            <person name="Castelle C.J."/>
            <person name="Probst A.J."/>
            <person name="Thomas B.C."/>
            <person name="Singh A."/>
            <person name="Wilkins M.J."/>
            <person name="Karaoz U."/>
            <person name="Brodie E.L."/>
            <person name="Williams K.H."/>
            <person name="Hubbard S.S."/>
            <person name="Banfield J.F."/>
        </authorList>
    </citation>
    <scope>NUCLEOTIDE SEQUENCE [LARGE SCALE GENOMIC DNA]</scope>
</reference>
<proteinExistence type="inferred from homology"/>
<evidence type="ECO:0000256" key="1">
    <source>
        <dbReference type="ARBA" id="ARBA00022723"/>
    </source>
</evidence>
<dbReference type="InterPro" id="IPR001305">
    <property type="entry name" value="HSP_DnaJ_Cys-rich_dom"/>
</dbReference>
<keyword evidence="1 8" id="KW-0479">Metal-binding</keyword>
<dbReference type="Gene3D" id="1.10.287.110">
    <property type="entry name" value="DnaJ domain"/>
    <property type="match status" value="1"/>
</dbReference>
<evidence type="ECO:0000259" key="11">
    <source>
        <dbReference type="PROSITE" id="PS51188"/>
    </source>
</evidence>
<dbReference type="GO" id="GO:0008270">
    <property type="term" value="F:zinc ion binding"/>
    <property type="evidence" value="ECO:0007669"/>
    <property type="project" value="UniProtKB-UniRule"/>
</dbReference>
<evidence type="ECO:0000313" key="13">
    <source>
        <dbReference type="Proteomes" id="UP000176997"/>
    </source>
</evidence>
<dbReference type="GO" id="GO:0042026">
    <property type="term" value="P:protein refolding"/>
    <property type="evidence" value="ECO:0007669"/>
    <property type="project" value="TreeGrafter"/>
</dbReference>
<keyword evidence="4 8" id="KW-0862">Zinc</keyword>
<dbReference type="SMART" id="SM00271">
    <property type="entry name" value="DnaJ"/>
    <property type="match status" value="1"/>
</dbReference>
<dbReference type="EMBL" id="MHUS01000010">
    <property type="protein sequence ID" value="OHA81546.1"/>
    <property type="molecule type" value="Genomic_DNA"/>
</dbReference>
<dbReference type="CDD" id="cd10747">
    <property type="entry name" value="DnaJ_C"/>
    <property type="match status" value="1"/>
</dbReference>
<dbReference type="GO" id="GO:0009408">
    <property type="term" value="P:response to heat"/>
    <property type="evidence" value="ECO:0007669"/>
    <property type="project" value="InterPro"/>
</dbReference>
<accession>A0A1G2S8Z3</accession>
<dbReference type="Gene3D" id="2.10.230.10">
    <property type="entry name" value="Heat shock protein DnaJ, cysteine-rich domain"/>
    <property type="match status" value="1"/>
</dbReference>
<feature type="repeat" description="CXXCXGXG motif" evidence="8">
    <location>
        <begin position="191"/>
        <end position="198"/>
    </location>
</feature>
<evidence type="ECO:0000259" key="10">
    <source>
        <dbReference type="PROSITE" id="PS50076"/>
    </source>
</evidence>
<dbReference type="CDD" id="cd06257">
    <property type="entry name" value="DnaJ"/>
    <property type="match status" value="1"/>
</dbReference>
<feature type="binding site" evidence="8">
    <location>
        <position position="208"/>
    </location>
    <ligand>
        <name>Zn(2+)</name>
        <dbReference type="ChEBI" id="CHEBI:29105"/>
        <label>1</label>
    </ligand>
</feature>
<dbReference type="PROSITE" id="PS00636">
    <property type="entry name" value="DNAJ_1"/>
    <property type="match status" value="1"/>
</dbReference>
<dbReference type="InterPro" id="IPR012724">
    <property type="entry name" value="DnaJ"/>
</dbReference>
<comment type="subunit">
    <text evidence="8">Homodimer.</text>
</comment>
<feature type="binding site" evidence="8">
    <location>
        <position position="165"/>
    </location>
    <ligand>
        <name>Zn(2+)</name>
        <dbReference type="ChEBI" id="CHEBI:29105"/>
        <label>2</label>
    </ligand>
</feature>
<dbReference type="InterPro" id="IPR002939">
    <property type="entry name" value="DnaJ_C"/>
</dbReference>
<comment type="subcellular location">
    <subcellularLocation>
        <location evidence="8">Cytoplasm</location>
    </subcellularLocation>
</comment>
<dbReference type="PANTHER" id="PTHR43096">
    <property type="entry name" value="DNAJ HOMOLOG 1, MITOCHONDRIAL-RELATED"/>
    <property type="match status" value="1"/>
</dbReference>
<feature type="zinc finger region" description="CR-type" evidence="9">
    <location>
        <begin position="135"/>
        <end position="217"/>
    </location>
</feature>
<dbReference type="PROSITE" id="PS50076">
    <property type="entry name" value="DNAJ_2"/>
    <property type="match status" value="1"/>
</dbReference>
<feature type="binding site" evidence="8">
    <location>
        <position position="191"/>
    </location>
    <ligand>
        <name>Zn(2+)</name>
        <dbReference type="ChEBI" id="CHEBI:29105"/>
        <label>2</label>
    </ligand>
</feature>
<feature type="repeat" description="CXXCXGXG motif" evidence="8">
    <location>
        <begin position="205"/>
        <end position="212"/>
    </location>
</feature>
<dbReference type="PRINTS" id="PR00625">
    <property type="entry name" value="JDOMAIN"/>
</dbReference>
<keyword evidence="5 8" id="KW-0143">Chaperone</keyword>
<dbReference type="PANTHER" id="PTHR43096:SF10">
    <property type="entry name" value="CHAPERONE PROTEIN DNAJ A6, CHLOROPLASTIC"/>
    <property type="match status" value="1"/>
</dbReference>
<comment type="similarity">
    <text evidence="6 8">Belongs to the DnaJ family.</text>
</comment>
<dbReference type="InterPro" id="IPR008971">
    <property type="entry name" value="HSP40/DnaJ_pept-bd"/>
</dbReference>
<dbReference type="GO" id="GO:0005737">
    <property type="term" value="C:cytoplasm"/>
    <property type="evidence" value="ECO:0007669"/>
    <property type="project" value="UniProtKB-SubCell"/>
</dbReference>
<dbReference type="SUPFAM" id="SSF57938">
    <property type="entry name" value="DnaJ/Hsp40 cysteine-rich domain"/>
    <property type="match status" value="1"/>
</dbReference>
<evidence type="ECO:0000256" key="5">
    <source>
        <dbReference type="ARBA" id="ARBA00023186"/>
    </source>
</evidence>
<evidence type="ECO:0000256" key="6">
    <source>
        <dbReference type="ARBA" id="ARBA00061004"/>
    </source>
</evidence>
<keyword evidence="8" id="KW-0963">Cytoplasm</keyword>
<dbReference type="InterPro" id="IPR018253">
    <property type="entry name" value="DnaJ_domain_CS"/>
</dbReference>
<dbReference type="InterPro" id="IPR036869">
    <property type="entry name" value="J_dom_sf"/>
</dbReference>
<dbReference type="SUPFAM" id="SSF46565">
    <property type="entry name" value="Chaperone J-domain"/>
    <property type="match status" value="1"/>
</dbReference>
<evidence type="ECO:0000313" key="12">
    <source>
        <dbReference type="EMBL" id="OHA81546.1"/>
    </source>
</evidence>
<feature type="domain" description="J" evidence="10">
    <location>
        <begin position="4"/>
        <end position="66"/>
    </location>
</feature>
<sequence length="356" mass="38497">MSKDYYNILGVDKKASSEDIKKAFRKLAHKYHPDKSGGDEARFKEVSEAYQVLSDEKRRAEYDTYGQTFNAGGAPGGAQGFDFSGFQGFDGSFNGEFDLGDIFGGMFGGGAQPREHRGRDISIDITVSFSESIFGVERSVLISKTAVCETCKGSGAKPGTKEKKCETCNGMGKIREARSSFIGTFTTVRACDICFGKGKVPEDPCATCHGAGVHRREEEINIKVPAGINNGEVIRLTGAGEAVRGGSAGDLYVKVHVERHKVFRREGSNIIMDLDIKLSDALLGASYDIPTIDGPNISLKVPKGVNFGEVLRVRGKGVPLGGHRRGDMLITLAIKMPAKISRKAETLLEDLRKEGM</sequence>
<feature type="repeat" description="CXXCXGXG motif" evidence="8">
    <location>
        <begin position="165"/>
        <end position="172"/>
    </location>
</feature>
<evidence type="ECO:0000256" key="4">
    <source>
        <dbReference type="ARBA" id="ARBA00022833"/>
    </source>
</evidence>
<feature type="binding site" evidence="8">
    <location>
        <position position="148"/>
    </location>
    <ligand>
        <name>Zn(2+)</name>
        <dbReference type="ChEBI" id="CHEBI:29105"/>
        <label>1</label>
    </ligand>
</feature>
<feature type="binding site" evidence="8">
    <location>
        <position position="168"/>
    </location>
    <ligand>
        <name>Zn(2+)</name>
        <dbReference type="ChEBI" id="CHEBI:29105"/>
        <label>2</label>
    </ligand>
</feature>
<feature type="repeat" description="CXXCXGXG motif" evidence="8">
    <location>
        <begin position="148"/>
        <end position="155"/>
    </location>
</feature>
<gene>
    <name evidence="8" type="primary">dnaJ</name>
    <name evidence="12" type="ORF">A2675_03710</name>
</gene>
<dbReference type="FunFam" id="2.60.260.20:FF:000013">
    <property type="entry name" value="DnaJ subfamily B member 11"/>
    <property type="match status" value="1"/>
</dbReference>
<dbReference type="CDD" id="cd10719">
    <property type="entry name" value="DnaJ_zf"/>
    <property type="match status" value="1"/>
</dbReference>
<dbReference type="AlphaFoldDB" id="A0A1G2S8Z3"/>
<comment type="cofactor">
    <cofactor evidence="8">
        <name>Zn(2+)</name>
        <dbReference type="ChEBI" id="CHEBI:29105"/>
    </cofactor>
    <text evidence="8">Binds 2 Zn(2+) ions per monomer.</text>
</comment>
<dbReference type="Pfam" id="PF00226">
    <property type="entry name" value="DnaJ"/>
    <property type="match status" value="1"/>
</dbReference>
<evidence type="ECO:0000256" key="7">
    <source>
        <dbReference type="ARBA" id="ARBA00067609"/>
    </source>
</evidence>
<comment type="function">
    <text evidence="8">Participates actively in the response to hyperosmotic and heat shock by preventing the aggregation of stress-denatured proteins and by disaggregating proteins, also in an autonomous, DnaK-independent fashion. Unfolded proteins bind initially to DnaJ; upon interaction with the DnaJ-bound protein, DnaK hydrolyzes its bound ATP, resulting in the formation of a stable complex. GrpE releases ADP from DnaK; ATP binding to DnaK triggers the release of the substrate protein, thus completing the reaction cycle. Several rounds of ATP-dependent interactions between DnaJ, DnaK and GrpE are required for fully efficient folding. Also involved, together with DnaK and GrpE, in the DNA replication of plasmids through activation of initiation proteins.</text>
</comment>
<feature type="binding site" evidence="8">
    <location>
        <position position="205"/>
    </location>
    <ligand>
        <name>Zn(2+)</name>
        <dbReference type="ChEBI" id="CHEBI:29105"/>
        <label>1</label>
    </ligand>
</feature>
<dbReference type="InterPro" id="IPR001623">
    <property type="entry name" value="DnaJ_domain"/>
</dbReference>
<dbReference type="InterPro" id="IPR036410">
    <property type="entry name" value="HSP_DnaJ_Cys-rich_dom_sf"/>
</dbReference>
<evidence type="ECO:0000256" key="8">
    <source>
        <dbReference type="HAMAP-Rule" id="MF_01152"/>
    </source>
</evidence>
<comment type="domain">
    <text evidence="8">The J domain is necessary and sufficient to stimulate DnaK ATPase activity. Zinc center 1 plays an important role in the autonomous, DnaK-independent chaperone activity of DnaJ. Zinc center 2 is essential for interaction with DnaK and for DnaJ activity.</text>
</comment>
<evidence type="ECO:0000256" key="3">
    <source>
        <dbReference type="ARBA" id="ARBA00022771"/>
    </source>
</evidence>
<dbReference type="NCBIfam" id="NF008035">
    <property type="entry name" value="PRK10767.1"/>
    <property type="match status" value="1"/>
</dbReference>
<organism evidence="12 13">
    <name type="scientific">Candidatus Yonathbacteria bacterium RIFCSPHIGHO2_01_FULL_51_10</name>
    <dbReference type="NCBI Taxonomy" id="1802723"/>
    <lineage>
        <taxon>Bacteria</taxon>
        <taxon>Candidatus Yonathiibacteriota</taxon>
    </lineage>
</organism>
<dbReference type="NCBIfam" id="TIGR02349">
    <property type="entry name" value="DnaJ_bact"/>
    <property type="match status" value="1"/>
</dbReference>
<dbReference type="SUPFAM" id="SSF49493">
    <property type="entry name" value="HSP40/DnaJ peptide-binding domain"/>
    <property type="match status" value="2"/>
</dbReference>
<protein>
    <recommendedName>
        <fullName evidence="7 8">Chaperone protein DnaJ</fullName>
    </recommendedName>
</protein>
<dbReference type="Pfam" id="PF00684">
    <property type="entry name" value="DnaJ_CXXCXGXG"/>
    <property type="match status" value="1"/>
</dbReference>
<feature type="domain" description="CR-type" evidence="11">
    <location>
        <begin position="135"/>
        <end position="217"/>
    </location>
</feature>
<evidence type="ECO:0000256" key="9">
    <source>
        <dbReference type="PROSITE-ProRule" id="PRU00546"/>
    </source>
</evidence>
<dbReference type="Proteomes" id="UP000176997">
    <property type="component" value="Unassembled WGS sequence"/>
</dbReference>
<name>A0A1G2S8Z3_9BACT</name>
<dbReference type="PROSITE" id="PS51188">
    <property type="entry name" value="ZF_CR"/>
    <property type="match status" value="1"/>
</dbReference>
<keyword evidence="8" id="KW-0346">Stress response</keyword>